<comment type="caution">
    <text evidence="5">The sequence shown here is derived from an EMBL/GenBank/DDBJ whole genome shotgun (WGS) entry which is preliminary data.</text>
</comment>
<dbReference type="EMBL" id="BMAT01011202">
    <property type="protein sequence ID" value="GFR68464.1"/>
    <property type="molecule type" value="Genomic_DNA"/>
</dbReference>
<feature type="domain" description="SOCS box" evidence="4">
    <location>
        <begin position="389"/>
        <end position="429"/>
    </location>
</feature>
<dbReference type="AlphaFoldDB" id="A0AAV4F5Y6"/>
<evidence type="ECO:0000313" key="5">
    <source>
        <dbReference type="EMBL" id="GFR68464.1"/>
    </source>
</evidence>
<accession>A0AAV4F5Y6</accession>
<dbReference type="InterPro" id="IPR002110">
    <property type="entry name" value="Ankyrin_rpt"/>
</dbReference>
<dbReference type="Gene3D" id="1.10.750.20">
    <property type="entry name" value="SOCS box"/>
    <property type="match status" value="1"/>
</dbReference>
<evidence type="ECO:0000256" key="2">
    <source>
        <dbReference type="ARBA" id="ARBA00023043"/>
    </source>
</evidence>
<feature type="repeat" description="ANK" evidence="3">
    <location>
        <begin position="73"/>
        <end position="110"/>
    </location>
</feature>
<dbReference type="PRINTS" id="PR01415">
    <property type="entry name" value="ANKYRIN"/>
</dbReference>
<dbReference type="SUPFAM" id="SSF158235">
    <property type="entry name" value="SOCS box-like"/>
    <property type="match status" value="1"/>
</dbReference>
<evidence type="ECO:0000256" key="1">
    <source>
        <dbReference type="ARBA" id="ARBA00022737"/>
    </source>
</evidence>
<dbReference type="PANTHER" id="PTHR24171">
    <property type="entry name" value="ANKYRIN REPEAT DOMAIN-CONTAINING PROTEIN 39-RELATED"/>
    <property type="match status" value="1"/>
</dbReference>
<keyword evidence="1" id="KW-0677">Repeat</keyword>
<dbReference type="GO" id="GO:0035556">
    <property type="term" value="P:intracellular signal transduction"/>
    <property type="evidence" value="ECO:0007669"/>
    <property type="project" value="InterPro"/>
</dbReference>
<dbReference type="PANTHER" id="PTHR24171:SF9">
    <property type="entry name" value="ANKYRIN REPEAT DOMAIN-CONTAINING PROTEIN 39"/>
    <property type="match status" value="1"/>
</dbReference>
<dbReference type="PROSITE" id="PS50225">
    <property type="entry name" value="SOCS"/>
    <property type="match status" value="1"/>
</dbReference>
<dbReference type="SMART" id="SM00969">
    <property type="entry name" value="SOCS_box"/>
    <property type="match status" value="1"/>
</dbReference>
<dbReference type="SMART" id="SM00248">
    <property type="entry name" value="ANK"/>
    <property type="match status" value="4"/>
</dbReference>
<evidence type="ECO:0000256" key="3">
    <source>
        <dbReference type="PROSITE-ProRule" id="PRU00023"/>
    </source>
</evidence>
<dbReference type="CDD" id="cd03587">
    <property type="entry name" value="SOCS"/>
    <property type="match status" value="1"/>
</dbReference>
<sequence>MASIDLHLLKERISTLHVESDADLDTILQSKVVADALKQMQMPMLCLACHISKVQLVVSIMDKTSDVNVSGKDGMNPLHIVCCSEKSQHAHLKIARLLVKRGANLNARDTSGSTALLLACQSNQVEMVEFLLTEGCDANIPDNEGRTPFSMACQMATDQWYFWNTEYMNSIEEEDRAGPALVGDGGETTDPNPPDENFPPVVICKLLLQAGVCTPDATLLPTAVLYGTTDTVCDFLRLGMSVNTIDKNGRSPLGCACKSSHVPPFMVRILLEHGADVNEDFSGRKEKPIVLTYVFNFVEKMHILLSYGATVSPEEMSELVSISITRWFLENPNIVHEDSKELLPLKLLLKAGFRPVHSLIALKLNLVSLCSSHTTIPPWICNLLFPMPTLADICRVKIRSQLQPCIDKNVEHLPLPNALKNFLKFAEFSMETWKS</sequence>
<dbReference type="Proteomes" id="UP000762676">
    <property type="component" value="Unassembled WGS sequence"/>
</dbReference>
<evidence type="ECO:0000259" key="4">
    <source>
        <dbReference type="PROSITE" id="PS50225"/>
    </source>
</evidence>
<reference evidence="5 6" key="1">
    <citation type="journal article" date="2021" name="Elife">
        <title>Chloroplast acquisition without the gene transfer in kleptoplastic sea slugs, Plakobranchus ocellatus.</title>
        <authorList>
            <person name="Maeda T."/>
            <person name="Takahashi S."/>
            <person name="Yoshida T."/>
            <person name="Shimamura S."/>
            <person name="Takaki Y."/>
            <person name="Nagai Y."/>
            <person name="Toyoda A."/>
            <person name="Suzuki Y."/>
            <person name="Arimoto A."/>
            <person name="Ishii H."/>
            <person name="Satoh N."/>
            <person name="Nishiyama T."/>
            <person name="Hasebe M."/>
            <person name="Maruyama T."/>
            <person name="Minagawa J."/>
            <person name="Obokata J."/>
            <person name="Shigenobu S."/>
        </authorList>
    </citation>
    <scope>NUCLEOTIDE SEQUENCE [LARGE SCALE GENOMIC DNA]</scope>
</reference>
<dbReference type="Pfam" id="PF12796">
    <property type="entry name" value="Ank_2"/>
    <property type="match status" value="2"/>
</dbReference>
<evidence type="ECO:0000313" key="6">
    <source>
        <dbReference type="Proteomes" id="UP000762676"/>
    </source>
</evidence>
<gene>
    <name evidence="5" type="ORF">ElyMa_005609700</name>
</gene>
<name>A0AAV4F5Y6_9GAST</name>
<dbReference type="PROSITE" id="PS50088">
    <property type="entry name" value="ANK_REPEAT"/>
    <property type="match status" value="3"/>
</dbReference>
<dbReference type="InterPro" id="IPR001496">
    <property type="entry name" value="SOCS_box"/>
</dbReference>
<protein>
    <submittedName>
        <fullName evidence="5">Histone-lysine N-methyltransferase PRDM9</fullName>
    </submittedName>
</protein>
<keyword evidence="2 3" id="KW-0040">ANK repeat</keyword>
<feature type="repeat" description="ANK" evidence="3">
    <location>
        <begin position="111"/>
        <end position="143"/>
    </location>
</feature>
<dbReference type="Pfam" id="PF07525">
    <property type="entry name" value="SOCS_box"/>
    <property type="match status" value="1"/>
</dbReference>
<dbReference type="Gene3D" id="1.25.40.20">
    <property type="entry name" value="Ankyrin repeat-containing domain"/>
    <property type="match status" value="2"/>
</dbReference>
<organism evidence="5 6">
    <name type="scientific">Elysia marginata</name>
    <dbReference type="NCBI Taxonomy" id="1093978"/>
    <lineage>
        <taxon>Eukaryota</taxon>
        <taxon>Metazoa</taxon>
        <taxon>Spiralia</taxon>
        <taxon>Lophotrochozoa</taxon>
        <taxon>Mollusca</taxon>
        <taxon>Gastropoda</taxon>
        <taxon>Heterobranchia</taxon>
        <taxon>Euthyneura</taxon>
        <taxon>Panpulmonata</taxon>
        <taxon>Sacoglossa</taxon>
        <taxon>Placobranchoidea</taxon>
        <taxon>Plakobranchidae</taxon>
        <taxon>Elysia</taxon>
    </lineage>
</organism>
<dbReference type="InterPro" id="IPR036770">
    <property type="entry name" value="Ankyrin_rpt-contain_sf"/>
</dbReference>
<dbReference type="InterPro" id="IPR036036">
    <property type="entry name" value="SOCS_box-like_dom_sf"/>
</dbReference>
<feature type="repeat" description="ANK" evidence="3">
    <location>
        <begin position="248"/>
        <end position="282"/>
    </location>
</feature>
<proteinExistence type="predicted"/>
<keyword evidence="6" id="KW-1185">Reference proteome</keyword>
<dbReference type="SUPFAM" id="SSF48403">
    <property type="entry name" value="Ankyrin repeat"/>
    <property type="match status" value="1"/>
</dbReference>
<dbReference type="PROSITE" id="PS50297">
    <property type="entry name" value="ANK_REP_REGION"/>
    <property type="match status" value="3"/>
</dbReference>